<feature type="binding site" evidence="11">
    <location>
        <begin position="9"/>
        <end position="16"/>
    </location>
    <ligand>
        <name>ATP</name>
        <dbReference type="ChEBI" id="CHEBI:30616"/>
    </ligand>
</feature>
<reference evidence="15 19" key="1">
    <citation type="submission" date="2018-05" db="EMBL/GenBank/DDBJ databases">
        <authorList>
            <consortium name="GenomeTrakr network: Whole genome sequencing for foodborne pathogen traceback"/>
        </authorList>
    </citation>
    <scope>NUCLEOTIDE SEQUENCE [LARGE SCALE GENOMIC DNA]</scope>
    <source>
        <strain evidence="15 19">NC_C6016</strain>
    </source>
</reference>
<dbReference type="KEGG" id="ccoo:ATE51_03984"/>
<keyword evidence="7 11" id="KW-0547">Nucleotide-binding</keyword>
<evidence type="ECO:0000256" key="3">
    <source>
        <dbReference type="ARBA" id="ARBA00005842"/>
    </source>
</evidence>
<feature type="site" description="Interaction with substrate tRNA" evidence="11">
    <location>
        <position position="100"/>
    </location>
</feature>
<evidence type="ECO:0000256" key="13">
    <source>
        <dbReference type="RuleBase" id="RU003784"/>
    </source>
</evidence>
<evidence type="ECO:0000256" key="9">
    <source>
        <dbReference type="ARBA" id="ARBA00022842"/>
    </source>
</evidence>
<dbReference type="eggNOG" id="COG0324">
    <property type="taxonomic scope" value="Bacteria"/>
</dbReference>
<dbReference type="PANTHER" id="PTHR11088">
    <property type="entry name" value="TRNA DIMETHYLALLYLTRANSFERASE"/>
    <property type="match status" value="1"/>
</dbReference>
<comment type="function">
    <text evidence="2 11 13">Catalyzes the transfer of a dimethylallyl group onto the adenine at position 37 in tRNAs that read codons beginning with uridine, leading to the formation of N6-(dimethylallyl)adenosine (i(6)A).</text>
</comment>
<comment type="subunit">
    <text evidence="4 11">Monomer.</text>
</comment>
<accession>A0A0Q2G2N7</accession>
<evidence type="ECO:0000313" key="19">
    <source>
        <dbReference type="Proteomes" id="UP000361993"/>
    </source>
</evidence>
<name>A0A0Q2G2N7_CAMCO</name>
<dbReference type="Proteomes" id="UP000361993">
    <property type="component" value="Unassembled WGS sequence"/>
</dbReference>
<evidence type="ECO:0000256" key="14">
    <source>
        <dbReference type="RuleBase" id="RU003785"/>
    </source>
</evidence>
<evidence type="ECO:0000313" key="16">
    <source>
        <dbReference type="EMBL" id="EAL6851445.1"/>
    </source>
</evidence>
<evidence type="ECO:0000313" key="17">
    <source>
        <dbReference type="EMBL" id="EAL9205232.1"/>
    </source>
</evidence>
<dbReference type="InterPro" id="IPR039657">
    <property type="entry name" value="Dimethylallyltransferase"/>
</dbReference>
<organism evidence="15 19">
    <name type="scientific">Campylobacter coli</name>
    <dbReference type="NCBI Taxonomy" id="195"/>
    <lineage>
        <taxon>Bacteria</taxon>
        <taxon>Pseudomonadati</taxon>
        <taxon>Campylobacterota</taxon>
        <taxon>Epsilonproteobacteria</taxon>
        <taxon>Campylobacterales</taxon>
        <taxon>Campylobacteraceae</taxon>
        <taxon>Campylobacter</taxon>
    </lineage>
</organism>
<evidence type="ECO:0000256" key="12">
    <source>
        <dbReference type="RuleBase" id="RU003783"/>
    </source>
</evidence>
<dbReference type="OrthoDB" id="9776390at2"/>
<dbReference type="Pfam" id="PF01715">
    <property type="entry name" value="IPPT"/>
    <property type="match status" value="1"/>
</dbReference>
<evidence type="ECO:0000256" key="11">
    <source>
        <dbReference type="HAMAP-Rule" id="MF_00185"/>
    </source>
</evidence>
<gene>
    <name evidence="11 15" type="primary">miaA</name>
    <name evidence="15" type="ORF">CJD00_06370</name>
    <name evidence="16" type="ORF">DSX26_08255</name>
    <name evidence="17" type="ORF">DYU70_08740</name>
</gene>
<keyword evidence="8 11" id="KW-0067">ATP-binding</keyword>
<dbReference type="EMBL" id="AACSIE010000013">
    <property type="protein sequence ID" value="EAL9205232.1"/>
    <property type="molecule type" value="Genomic_DNA"/>
</dbReference>
<dbReference type="Gene3D" id="3.40.50.300">
    <property type="entry name" value="P-loop containing nucleotide triphosphate hydrolases"/>
    <property type="match status" value="1"/>
</dbReference>
<dbReference type="GO" id="GO:0005524">
    <property type="term" value="F:ATP binding"/>
    <property type="evidence" value="ECO:0007669"/>
    <property type="project" value="UniProtKB-UniRule"/>
</dbReference>
<keyword evidence="9 11" id="KW-0460">Magnesium</keyword>
<dbReference type="EMBL" id="AACDUL010000010">
    <property type="protein sequence ID" value="EAK1509879.1"/>
    <property type="molecule type" value="Genomic_DNA"/>
</dbReference>
<dbReference type="EC" id="2.5.1.75" evidence="11"/>
<reference evidence="16 18" key="2">
    <citation type="submission" date="2018-07" db="EMBL/GenBank/DDBJ databases">
        <authorList>
            <consortium name="NARMS: The National Antimicrobial Resistance Monitoring System"/>
        </authorList>
    </citation>
    <scope>NUCLEOTIDE SEQUENCE [LARGE SCALE GENOMIC DNA]</scope>
    <source>
        <strain evidence="17 20">CVM N17C171</strain>
        <strain evidence="16 18">CVM N17C548</strain>
    </source>
</reference>
<dbReference type="GO" id="GO:0006400">
    <property type="term" value="P:tRNA modification"/>
    <property type="evidence" value="ECO:0007669"/>
    <property type="project" value="TreeGrafter"/>
</dbReference>
<evidence type="ECO:0000256" key="4">
    <source>
        <dbReference type="ARBA" id="ARBA00011245"/>
    </source>
</evidence>
<dbReference type="NCBIfam" id="TIGR00174">
    <property type="entry name" value="miaA"/>
    <property type="match status" value="1"/>
</dbReference>
<dbReference type="SUPFAM" id="SSF52540">
    <property type="entry name" value="P-loop containing nucleoside triphosphate hydrolases"/>
    <property type="match status" value="1"/>
</dbReference>
<protein>
    <recommendedName>
        <fullName evidence="11">tRNA dimethylallyltransferase</fullName>
        <ecNumber evidence="11">2.5.1.75</ecNumber>
    </recommendedName>
    <alternativeName>
        <fullName evidence="11">Dimethylallyl diphosphate:tRNA dimethylallyltransferase</fullName>
        <shortName evidence="11">DMAPP:tRNA dimethylallyltransferase</shortName>
        <shortName evidence="11">DMATase</shortName>
    </alternativeName>
    <alternativeName>
        <fullName evidence="11">Isopentenyl-diphosphate:tRNA isopentenyltransferase</fullName>
        <shortName evidence="11">IPP transferase</shortName>
        <shortName evidence="11">IPPT</shortName>
        <shortName evidence="11">IPTase</shortName>
    </alternativeName>
</protein>
<evidence type="ECO:0000256" key="8">
    <source>
        <dbReference type="ARBA" id="ARBA00022840"/>
    </source>
</evidence>
<dbReference type="PANTHER" id="PTHR11088:SF60">
    <property type="entry name" value="TRNA DIMETHYLALLYLTRANSFERASE"/>
    <property type="match status" value="1"/>
</dbReference>
<proteinExistence type="inferred from homology"/>
<evidence type="ECO:0000313" key="18">
    <source>
        <dbReference type="Proteomes" id="UP000352088"/>
    </source>
</evidence>
<dbReference type="EMBL" id="AACQHW010000010">
    <property type="protein sequence ID" value="EAL6851445.1"/>
    <property type="molecule type" value="Genomic_DNA"/>
</dbReference>
<feature type="binding site" evidence="11">
    <location>
        <begin position="11"/>
        <end position="16"/>
    </location>
    <ligand>
        <name>substrate</name>
    </ligand>
</feature>
<dbReference type="AlphaFoldDB" id="A0A0Q2G2N7"/>
<dbReference type="HAMAP" id="MF_00185">
    <property type="entry name" value="IPP_trans"/>
    <property type="match status" value="1"/>
</dbReference>
<dbReference type="InterPro" id="IPR027417">
    <property type="entry name" value="P-loop_NTPase"/>
</dbReference>
<evidence type="ECO:0000256" key="6">
    <source>
        <dbReference type="ARBA" id="ARBA00022694"/>
    </source>
</evidence>
<dbReference type="GeneID" id="66544831"/>
<dbReference type="KEGG" id="ccof:VC76_07905"/>
<dbReference type="Proteomes" id="UP000411403">
    <property type="component" value="Unassembled WGS sequence"/>
</dbReference>
<comment type="caution">
    <text evidence="15">The sequence shown here is derived from an EMBL/GenBank/DDBJ whole genome shotgun (WGS) entry which is preliminary data.</text>
</comment>
<dbReference type="InterPro" id="IPR018022">
    <property type="entry name" value="IPT"/>
</dbReference>
<dbReference type="RefSeq" id="WP_002781500.1">
    <property type="nucleotide sequence ID" value="NZ_AANHVQ020000022.1"/>
</dbReference>
<keyword evidence="6 11" id="KW-0819">tRNA processing</keyword>
<dbReference type="GO" id="GO:0052381">
    <property type="term" value="F:tRNA dimethylallyltransferase activity"/>
    <property type="evidence" value="ECO:0007669"/>
    <property type="project" value="UniProtKB-UniRule"/>
</dbReference>
<evidence type="ECO:0000313" key="20">
    <source>
        <dbReference type="Proteomes" id="UP000411403"/>
    </source>
</evidence>
<dbReference type="Proteomes" id="UP000352088">
    <property type="component" value="Unassembled WGS sequence"/>
</dbReference>
<evidence type="ECO:0000256" key="2">
    <source>
        <dbReference type="ARBA" id="ARBA00003213"/>
    </source>
</evidence>
<dbReference type="Gene3D" id="1.10.287.890">
    <property type="entry name" value="Crystal structure of tRNA isopentenylpyrophosphate transferase (bh2366) domain"/>
    <property type="match status" value="1"/>
</dbReference>
<comment type="catalytic activity">
    <reaction evidence="10 11 12">
        <text>adenosine(37) in tRNA + dimethylallyl diphosphate = N(6)-dimethylallyladenosine(37) in tRNA + diphosphate</text>
        <dbReference type="Rhea" id="RHEA:26482"/>
        <dbReference type="Rhea" id="RHEA-COMP:10162"/>
        <dbReference type="Rhea" id="RHEA-COMP:10375"/>
        <dbReference type="ChEBI" id="CHEBI:33019"/>
        <dbReference type="ChEBI" id="CHEBI:57623"/>
        <dbReference type="ChEBI" id="CHEBI:74411"/>
        <dbReference type="ChEBI" id="CHEBI:74415"/>
        <dbReference type="EC" id="2.5.1.75"/>
    </reaction>
</comment>
<evidence type="ECO:0000256" key="5">
    <source>
        <dbReference type="ARBA" id="ARBA00022679"/>
    </source>
</evidence>
<evidence type="ECO:0000313" key="15">
    <source>
        <dbReference type="EMBL" id="EAK1509879.1"/>
    </source>
</evidence>
<sequence length="289" mass="33262">MFFQIALIGTTASGKTYIANALAKEFNAVVLSLDSLCVYKEINIANAKPSKDELANLNYFGVNLLSVDEHFNVELFIREYQKAKEFALINDLPLIIVGGTGFYLKTMIDGLSQKIQDTTSTLSNDEIYALLLKIDPAYKIEKNDTYRLKKWLSIYESTNEIPSDFLKKTQKDGVLKDIEIYELVWDREILRKRIEARTKEMIDNGLIEEARMLFSNFDNNLKALNSIGLKECKEYLENQISLKELESLISIHTSQLAKRQRTFNKKFQSTPLEFSKALELLRNKFLAKE</sequence>
<keyword evidence="5 11" id="KW-0808">Transferase</keyword>
<comment type="similarity">
    <text evidence="3 11 14">Belongs to the IPP transferase family.</text>
</comment>
<comment type="caution">
    <text evidence="11">Lacks conserved residue(s) required for the propagation of feature annotation.</text>
</comment>
<evidence type="ECO:0000256" key="10">
    <source>
        <dbReference type="ARBA" id="ARBA00049563"/>
    </source>
</evidence>
<comment type="cofactor">
    <cofactor evidence="1 11">
        <name>Mg(2+)</name>
        <dbReference type="ChEBI" id="CHEBI:18420"/>
    </cofactor>
</comment>
<evidence type="ECO:0000256" key="7">
    <source>
        <dbReference type="ARBA" id="ARBA00022741"/>
    </source>
</evidence>
<feature type="region of interest" description="Interaction with substrate tRNA" evidence="11">
    <location>
        <begin position="34"/>
        <end position="37"/>
    </location>
</feature>
<evidence type="ECO:0000256" key="1">
    <source>
        <dbReference type="ARBA" id="ARBA00001946"/>
    </source>
</evidence>
<dbReference type="STRING" id="195.ATE51_03984"/>